<protein>
    <submittedName>
        <fullName evidence="1">Uncharacterized protein</fullName>
    </submittedName>
</protein>
<accession>A0A0W0VJA8</accession>
<evidence type="ECO:0000313" key="2">
    <source>
        <dbReference type="Proteomes" id="UP000054997"/>
    </source>
</evidence>
<keyword evidence="2" id="KW-1185">Reference proteome</keyword>
<dbReference type="RefSeq" id="WP_058529793.1">
    <property type="nucleotide sequence ID" value="NZ_LNYK01000030.1"/>
</dbReference>
<evidence type="ECO:0000313" key="1">
    <source>
        <dbReference type="EMBL" id="KTD20190.1"/>
    </source>
</evidence>
<sequence>MATSLKYTAQVFFKPAADASLKPGKKAFVSPGADADSMFNALVLNLVDNVQKHPRLNSELLGNILSRHFAYFPEHKPRVPGLMTPAERMQHMLREIPLGNVVESLAYTLRQMAVDELLENPAHYRAAFLAASSGLTEKQMRKPQTPLHECALIALAKKLSLPVEIIESAEYQELPVRRQYNLGVENPKTNPRLVFKKHGQQYSAQVSAPETFENLQMHSGLLKAREQTINHLDLADAMFQIEQDNERLQKKFDLLVNRLSTMVQAGELTKDDLLETYVKNTPTSEEAQSQDLDSKIMRKGCISFKRNRLGVADSYAEKTTEERTISQLVEKLAEAITLGYMNEARVFNEIENRQDASLRSSIA</sequence>
<gene>
    <name evidence="1" type="ORF">Llon_1811</name>
</gene>
<dbReference type="CDD" id="cd22744">
    <property type="entry name" value="OTU"/>
    <property type="match status" value="1"/>
</dbReference>
<dbReference type="AlphaFoldDB" id="A0A0W0VJA8"/>
<organism evidence="1 2">
    <name type="scientific">Legionella londiniensis</name>
    <dbReference type="NCBI Taxonomy" id="45068"/>
    <lineage>
        <taxon>Bacteria</taxon>
        <taxon>Pseudomonadati</taxon>
        <taxon>Pseudomonadota</taxon>
        <taxon>Gammaproteobacteria</taxon>
        <taxon>Legionellales</taxon>
        <taxon>Legionellaceae</taxon>
        <taxon>Legionella</taxon>
    </lineage>
</organism>
<comment type="caution">
    <text evidence="1">The sequence shown here is derived from an EMBL/GenBank/DDBJ whole genome shotgun (WGS) entry which is preliminary data.</text>
</comment>
<reference evidence="1 2" key="1">
    <citation type="submission" date="2015-11" db="EMBL/GenBank/DDBJ databases">
        <title>Genomic analysis of 38 Legionella species identifies large and diverse effector repertoires.</title>
        <authorList>
            <person name="Burstein D."/>
            <person name="Amaro F."/>
            <person name="Zusman T."/>
            <person name="Lifshitz Z."/>
            <person name="Cohen O."/>
            <person name="Gilbert J.A."/>
            <person name="Pupko T."/>
            <person name="Shuman H.A."/>
            <person name="Segal G."/>
        </authorList>
    </citation>
    <scope>NUCLEOTIDE SEQUENCE [LARGE SCALE GENOMIC DNA]</scope>
    <source>
        <strain evidence="1 2">ATCC 49505</strain>
    </source>
</reference>
<dbReference type="PATRIC" id="fig|45068.5.peg.1970"/>
<dbReference type="EMBL" id="LNYK01000030">
    <property type="protein sequence ID" value="KTD20190.1"/>
    <property type="molecule type" value="Genomic_DNA"/>
</dbReference>
<dbReference type="Proteomes" id="UP000054997">
    <property type="component" value="Unassembled WGS sequence"/>
</dbReference>
<name>A0A0W0VJA8_9GAMM</name>
<dbReference type="STRING" id="45068.Llon_1811"/>
<proteinExistence type="predicted"/>